<evidence type="ECO:0000256" key="2">
    <source>
        <dbReference type="SAM" id="SignalP"/>
    </source>
</evidence>
<organism evidence="3 4">
    <name type="scientific">Halopseudomonas salina</name>
    <dbReference type="NCBI Taxonomy" id="1323744"/>
    <lineage>
        <taxon>Bacteria</taxon>
        <taxon>Pseudomonadati</taxon>
        <taxon>Pseudomonadota</taxon>
        <taxon>Gammaproteobacteria</taxon>
        <taxon>Pseudomonadales</taxon>
        <taxon>Pseudomonadaceae</taxon>
        <taxon>Halopseudomonas</taxon>
    </lineage>
</organism>
<evidence type="ECO:0008006" key="5">
    <source>
        <dbReference type="Google" id="ProtNLM"/>
    </source>
</evidence>
<protein>
    <recommendedName>
        <fullName evidence="5">Phosphodiesterase</fullName>
    </recommendedName>
</protein>
<accession>A0ABQ1PUS7</accession>
<evidence type="ECO:0000313" key="3">
    <source>
        <dbReference type="EMBL" id="GGD04175.1"/>
    </source>
</evidence>
<dbReference type="Proteomes" id="UP000638188">
    <property type="component" value="Unassembled WGS sequence"/>
</dbReference>
<keyword evidence="2" id="KW-0732">Signal</keyword>
<evidence type="ECO:0000256" key="1">
    <source>
        <dbReference type="SAM" id="MobiDB-lite"/>
    </source>
</evidence>
<keyword evidence="4" id="KW-1185">Reference proteome</keyword>
<proteinExistence type="predicted"/>
<gene>
    <name evidence="3" type="ORF">GCM10007418_24070</name>
</gene>
<feature type="chain" id="PRO_5045590375" description="Phosphodiesterase" evidence="2">
    <location>
        <begin position="28"/>
        <end position="106"/>
    </location>
</feature>
<dbReference type="EMBL" id="BMFF01000004">
    <property type="protein sequence ID" value="GGD04175.1"/>
    <property type="molecule type" value="Genomic_DNA"/>
</dbReference>
<reference evidence="4" key="1">
    <citation type="journal article" date="2019" name="Int. J. Syst. Evol. Microbiol.">
        <title>The Global Catalogue of Microorganisms (GCM) 10K type strain sequencing project: providing services to taxonomists for standard genome sequencing and annotation.</title>
        <authorList>
            <consortium name="The Broad Institute Genomics Platform"/>
            <consortium name="The Broad Institute Genome Sequencing Center for Infectious Disease"/>
            <person name="Wu L."/>
            <person name="Ma J."/>
        </authorList>
    </citation>
    <scope>NUCLEOTIDE SEQUENCE [LARGE SCALE GENOMIC DNA]</scope>
    <source>
        <strain evidence="4">CGMCC 1.12482</strain>
    </source>
</reference>
<feature type="region of interest" description="Disordered" evidence="1">
    <location>
        <begin position="43"/>
        <end position="72"/>
    </location>
</feature>
<name>A0ABQ1PUS7_9GAMM</name>
<evidence type="ECO:0000313" key="4">
    <source>
        <dbReference type="Proteomes" id="UP000638188"/>
    </source>
</evidence>
<sequence>MMKHLTSTLCATSLMLGMMLSAAPLQADTLVIPLGHQATDNVSAMPQRGQTKGSVVQRHGEPSTRHAAVGQPPITRWDYPGYSVYFEYDRVIDSVRHRQSGSALTP</sequence>
<feature type="compositionally biased region" description="Polar residues" evidence="1">
    <location>
        <begin position="43"/>
        <end position="54"/>
    </location>
</feature>
<feature type="signal peptide" evidence="2">
    <location>
        <begin position="1"/>
        <end position="27"/>
    </location>
</feature>
<comment type="caution">
    <text evidence="3">The sequence shown here is derived from an EMBL/GenBank/DDBJ whole genome shotgun (WGS) entry which is preliminary data.</text>
</comment>